<evidence type="ECO:0000313" key="6">
    <source>
        <dbReference type="EMBL" id="KAK0167642.1"/>
    </source>
</evidence>
<organism evidence="6 7">
    <name type="scientific">Microctonus hyperodae</name>
    <name type="common">Parasitoid wasp</name>
    <dbReference type="NCBI Taxonomy" id="165561"/>
    <lineage>
        <taxon>Eukaryota</taxon>
        <taxon>Metazoa</taxon>
        <taxon>Ecdysozoa</taxon>
        <taxon>Arthropoda</taxon>
        <taxon>Hexapoda</taxon>
        <taxon>Insecta</taxon>
        <taxon>Pterygota</taxon>
        <taxon>Neoptera</taxon>
        <taxon>Endopterygota</taxon>
        <taxon>Hymenoptera</taxon>
        <taxon>Apocrita</taxon>
        <taxon>Ichneumonoidea</taxon>
        <taxon>Braconidae</taxon>
        <taxon>Euphorinae</taxon>
        <taxon>Microctonus</taxon>
    </lineage>
</organism>
<name>A0AA39FDM9_MICHY</name>
<sequence>MPTLKMSDVNNHIKPGTTLITAQPFTFLLSAENRKERCDYCFKICKLSRCSGCQYVYYCSRNCQKLSWTIHKIECPNIKRVHPRIVPDAARMMARIIIKLHNGGGNERGFYTPTEYRTYYDMMSHISNIKNDMEKMKHFTSLSIVLFEFLPKDIMPHPKELLEIFGRLTINSFHILDTDMTSLGVGLYLGPSIIDHSCKPNAGVTFEGTTIIIKSLHDLPALDWSKIFVTYIDILKDTETRQDELRKSYYFNCECTRCSSPEIIEIAAVCQNKNCAIPCLPTNAYCNECGKKFSHDFKERFDIVCELSNCKLVEMAQNVSLNVCKMLLKKHEGLLHPFNLLTVRMLEMALAATIDIDHWEEAEIYASQLIPPYTYYHGEVHPVTGRMYFTWGRILSLLNKKKKALEVVAKAVEIIKLTFGENHSKMKYEVKPLLSQLISNHT</sequence>
<dbReference type="Gene3D" id="1.25.40.10">
    <property type="entry name" value="Tetratricopeptide repeat domain"/>
    <property type="match status" value="1"/>
</dbReference>
<dbReference type="EMBL" id="JAQQBR010001832">
    <property type="protein sequence ID" value="KAK0167642.1"/>
    <property type="molecule type" value="Genomic_DNA"/>
</dbReference>
<dbReference type="AlphaFoldDB" id="A0AA39FDM9"/>
<evidence type="ECO:0000256" key="3">
    <source>
        <dbReference type="ARBA" id="ARBA00022833"/>
    </source>
</evidence>
<dbReference type="InterPro" id="IPR046341">
    <property type="entry name" value="SET_dom_sf"/>
</dbReference>
<evidence type="ECO:0000256" key="1">
    <source>
        <dbReference type="ARBA" id="ARBA00022723"/>
    </source>
</evidence>
<evidence type="ECO:0000313" key="7">
    <source>
        <dbReference type="Proteomes" id="UP001168972"/>
    </source>
</evidence>
<evidence type="ECO:0000256" key="4">
    <source>
        <dbReference type="PROSITE-ProRule" id="PRU00134"/>
    </source>
</evidence>
<dbReference type="Proteomes" id="UP001168972">
    <property type="component" value="Unassembled WGS sequence"/>
</dbReference>
<dbReference type="PANTHER" id="PTHR12197:SF251">
    <property type="entry name" value="EG:BACR7C10.4 PROTEIN"/>
    <property type="match status" value="1"/>
</dbReference>
<keyword evidence="7" id="KW-1185">Reference proteome</keyword>
<dbReference type="Gene3D" id="6.10.140.2220">
    <property type="match status" value="1"/>
</dbReference>
<keyword evidence="1" id="KW-0479">Metal-binding</keyword>
<dbReference type="Gene3D" id="1.10.220.160">
    <property type="match status" value="1"/>
</dbReference>
<feature type="domain" description="MYND-type" evidence="5">
    <location>
        <begin position="38"/>
        <end position="75"/>
    </location>
</feature>
<reference evidence="6" key="1">
    <citation type="journal article" date="2023" name="bioRxiv">
        <title>Scaffold-level genome assemblies of two parasitoid biocontrol wasps reveal the parthenogenesis mechanism and an associated novel virus.</title>
        <authorList>
            <person name="Inwood S."/>
            <person name="Skelly J."/>
            <person name="Guhlin J."/>
            <person name="Harrop T."/>
            <person name="Goldson S."/>
            <person name="Dearden P."/>
        </authorList>
    </citation>
    <scope>NUCLEOTIDE SEQUENCE</scope>
    <source>
        <strain evidence="6">Lincoln</strain>
        <tissue evidence="6">Whole body</tissue>
    </source>
</reference>
<dbReference type="GO" id="GO:0005634">
    <property type="term" value="C:nucleus"/>
    <property type="evidence" value="ECO:0007669"/>
    <property type="project" value="TreeGrafter"/>
</dbReference>
<dbReference type="SUPFAM" id="SSF82199">
    <property type="entry name" value="SET domain"/>
    <property type="match status" value="1"/>
</dbReference>
<keyword evidence="2 4" id="KW-0863">Zinc-finger</keyword>
<gene>
    <name evidence="6" type="ORF">PV327_005013</name>
</gene>
<dbReference type="PANTHER" id="PTHR12197">
    <property type="entry name" value="HISTONE-LYSINE N-METHYLTRANSFERASE SMYD"/>
    <property type="match status" value="1"/>
</dbReference>
<reference evidence="6" key="2">
    <citation type="submission" date="2023-03" db="EMBL/GenBank/DDBJ databases">
        <authorList>
            <person name="Inwood S.N."/>
            <person name="Skelly J.G."/>
            <person name="Guhlin J."/>
            <person name="Harrop T.W.R."/>
            <person name="Goldson S.G."/>
            <person name="Dearden P.K."/>
        </authorList>
    </citation>
    <scope>NUCLEOTIDE SEQUENCE</scope>
    <source>
        <strain evidence="6">Lincoln</strain>
        <tissue evidence="6">Whole body</tissue>
    </source>
</reference>
<evidence type="ECO:0000259" key="5">
    <source>
        <dbReference type="PROSITE" id="PS50865"/>
    </source>
</evidence>
<dbReference type="InterPro" id="IPR011990">
    <property type="entry name" value="TPR-like_helical_dom_sf"/>
</dbReference>
<evidence type="ECO:0000256" key="2">
    <source>
        <dbReference type="ARBA" id="ARBA00022771"/>
    </source>
</evidence>
<comment type="caution">
    <text evidence="6">The sequence shown here is derived from an EMBL/GenBank/DDBJ whole genome shotgun (WGS) entry which is preliminary data.</text>
</comment>
<dbReference type="SUPFAM" id="SSF144232">
    <property type="entry name" value="HIT/MYND zinc finger-like"/>
    <property type="match status" value="1"/>
</dbReference>
<dbReference type="PROSITE" id="PS50865">
    <property type="entry name" value="ZF_MYND_2"/>
    <property type="match status" value="1"/>
</dbReference>
<dbReference type="Gene3D" id="1.25.40.970">
    <property type="match status" value="1"/>
</dbReference>
<keyword evidence="3" id="KW-0862">Zinc</keyword>
<dbReference type="Gene3D" id="2.170.270.10">
    <property type="entry name" value="SET domain"/>
    <property type="match status" value="1"/>
</dbReference>
<dbReference type="InterPro" id="IPR002893">
    <property type="entry name" value="Znf_MYND"/>
</dbReference>
<dbReference type="GO" id="GO:0008270">
    <property type="term" value="F:zinc ion binding"/>
    <property type="evidence" value="ECO:0007669"/>
    <property type="project" value="UniProtKB-KW"/>
</dbReference>
<dbReference type="PROSITE" id="PS01360">
    <property type="entry name" value="ZF_MYND_1"/>
    <property type="match status" value="1"/>
</dbReference>
<dbReference type="InterPro" id="IPR050869">
    <property type="entry name" value="H3K4_H4K5_MeTrfase"/>
</dbReference>
<proteinExistence type="predicted"/>
<dbReference type="Pfam" id="PF01753">
    <property type="entry name" value="zf-MYND"/>
    <property type="match status" value="1"/>
</dbReference>
<protein>
    <recommendedName>
        <fullName evidence="5">MYND-type domain-containing protein</fullName>
    </recommendedName>
</protein>
<accession>A0AA39FDM9</accession>